<evidence type="ECO:0000313" key="11">
    <source>
        <dbReference type="EMBL" id="RST97563.1"/>
    </source>
</evidence>
<evidence type="ECO:0000256" key="7">
    <source>
        <dbReference type="HAMAP-Rule" id="MF_00259"/>
    </source>
</evidence>
<evidence type="ECO:0000256" key="5">
    <source>
        <dbReference type="ARBA" id="ARBA00031395"/>
    </source>
</evidence>
<dbReference type="HAMAP" id="MF_00259">
    <property type="entry name" value="GcvT"/>
    <property type="match status" value="1"/>
</dbReference>
<evidence type="ECO:0000256" key="2">
    <source>
        <dbReference type="ARBA" id="ARBA00012616"/>
    </source>
</evidence>
<dbReference type="PANTHER" id="PTHR43757">
    <property type="entry name" value="AMINOMETHYLTRANSFERASE"/>
    <property type="match status" value="1"/>
</dbReference>
<reference evidence="11 12" key="1">
    <citation type="submission" date="2017-05" db="EMBL/GenBank/DDBJ databases">
        <title>Vagococcus spp. assemblies.</title>
        <authorList>
            <person name="Gulvik C.A."/>
        </authorList>
    </citation>
    <scope>NUCLEOTIDE SEQUENCE [LARGE SCALE GENOMIC DNA]</scope>
    <source>
        <strain evidence="11 12">NCFB 2777</strain>
    </source>
</reference>
<dbReference type="Gene3D" id="2.40.30.110">
    <property type="entry name" value="Aminomethyltransferase beta-barrel domains"/>
    <property type="match status" value="1"/>
</dbReference>
<evidence type="ECO:0000259" key="10">
    <source>
        <dbReference type="Pfam" id="PF08669"/>
    </source>
</evidence>
<dbReference type="GO" id="GO:0005960">
    <property type="term" value="C:glycine cleavage complex"/>
    <property type="evidence" value="ECO:0007669"/>
    <property type="project" value="InterPro"/>
</dbReference>
<dbReference type="PANTHER" id="PTHR43757:SF2">
    <property type="entry name" value="AMINOMETHYLTRANSFERASE, MITOCHONDRIAL"/>
    <property type="match status" value="1"/>
</dbReference>
<dbReference type="InterPro" id="IPR027266">
    <property type="entry name" value="TrmE/GcvT-like"/>
</dbReference>
<dbReference type="AlphaFoldDB" id="A0A429ZVB6"/>
<dbReference type="SUPFAM" id="SSF101790">
    <property type="entry name" value="Aminomethyltransferase beta-barrel domain"/>
    <property type="match status" value="1"/>
</dbReference>
<keyword evidence="3 7" id="KW-0032">Aminotransferase</keyword>
<dbReference type="InterPro" id="IPR028896">
    <property type="entry name" value="GcvT/YgfZ/DmdA"/>
</dbReference>
<dbReference type="InterPro" id="IPR013977">
    <property type="entry name" value="GcvT_C"/>
</dbReference>
<evidence type="ECO:0000256" key="3">
    <source>
        <dbReference type="ARBA" id="ARBA00022576"/>
    </source>
</evidence>
<dbReference type="EC" id="2.1.2.10" evidence="2 7"/>
<keyword evidence="12" id="KW-1185">Reference proteome</keyword>
<dbReference type="PIRSF" id="PIRSF006487">
    <property type="entry name" value="GcvT"/>
    <property type="match status" value="1"/>
</dbReference>
<dbReference type="FunFam" id="4.10.1250.10:FF:000001">
    <property type="entry name" value="Aminomethyltransferase"/>
    <property type="match status" value="1"/>
</dbReference>
<evidence type="ECO:0000313" key="12">
    <source>
        <dbReference type="Proteomes" id="UP000287239"/>
    </source>
</evidence>
<dbReference type="Gene3D" id="4.10.1250.10">
    <property type="entry name" value="Aminomethyltransferase fragment"/>
    <property type="match status" value="1"/>
</dbReference>
<comment type="subunit">
    <text evidence="7">The glycine cleavage system is composed of four proteins: P, T, L and H.</text>
</comment>
<dbReference type="Pfam" id="PF01571">
    <property type="entry name" value="GCV_T"/>
    <property type="match status" value="1"/>
</dbReference>
<dbReference type="EMBL" id="NGJU01000002">
    <property type="protein sequence ID" value="RST97563.1"/>
    <property type="molecule type" value="Genomic_DNA"/>
</dbReference>
<proteinExistence type="inferred from homology"/>
<dbReference type="Pfam" id="PF08669">
    <property type="entry name" value="GCV_T_C"/>
    <property type="match status" value="1"/>
</dbReference>
<keyword evidence="4 7" id="KW-0808">Transferase</keyword>
<accession>A0A429ZVB6</accession>
<dbReference type="GeneID" id="98567232"/>
<dbReference type="Gene3D" id="3.30.70.1400">
    <property type="entry name" value="Aminomethyltransferase beta-barrel domains"/>
    <property type="match status" value="1"/>
</dbReference>
<dbReference type="RefSeq" id="WP_126778310.1">
    <property type="nucleotide sequence ID" value="NZ_CP177121.1"/>
</dbReference>
<evidence type="ECO:0000256" key="8">
    <source>
        <dbReference type="PIRSR" id="PIRSR006487-1"/>
    </source>
</evidence>
<dbReference type="InterPro" id="IPR022903">
    <property type="entry name" value="GcvT_bac"/>
</dbReference>
<dbReference type="GO" id="GO:0008483">
    <property type="term" value="F:transaminase activity"/>
    <property type="evidence" value="ECO:0007669"/>
    <property type="project" value="UniProtKB-KW"/>
</dbReference>
<comment type="catalytic activity">
    <reaction evidence="6 7">
        <text>N(6)-[(R)-S(8)-aminomethyldihydrolipoyl]-L-lysyl-[protein] + (6S)-5,6,7,8-tetrahydrofolate = N(6)-[(R)-dihydrolipoyl]-L-lysyl-[protein] + (6R)-5,10-methylene-5,6,7,8-tetrahydrofolate + NH4(+)</text>
        <dbReference type="Rhea" id="RHEA:16945"/>
        <dbReference type="Rhea" id="RHEA-COMP:10475"/>
        <dbReference type="Rhea" id="RHEA-COMP:10492"/>
        <dbReference type="ChEBI" id="CHEBI:15636"/>
        <dbReference type="ChEBI" id="CHEBI:28938"/>
        <dbReference type="ChEBI" id="CHEBI:57453"/>
        <dbReference type="ChEBI" id="CHEBI:83100"/>
        <dbReference type="ChEBI" id="CHEBI:83143"/>
        <dbReference type="EC" id="2.1.2.10"/>
    </reaction>
</comment>
<dbReference type="NCBIfam" id="TIGR00528">
    <property type="entry name" value="gcvT"/>
    <property type="match status" value="1"/>
</dbReference>
<dbReference type="InterPro" id="IPR006222">
    <property type="entry name" value="GCVT_N"/>
</dbReference>
<comment type="caution">
    <text evidence="11">The sequence shown here is derived from an EMBL/GenBank/DDBJ whole genome shotgun (WGS) entry which is preliminary data.</text>
</comment>
<protein>
    <recommendedName>
        <fullName evidence="2 7">Aminomethyltransferase</fullName>
        <ecNumber evidence="2 7">2.1.2.10</ecNumber>
    </recommendedName>
    <alternativeName>
        <fullName evidence="5 7">Glycine cleavage system T protein</fullName>
    </alternativeName>
</protein>
<dbReference type="OrthoDB" id="9774591at2"/>
<feature type="binding site" evidence="8">
    <location>
        <position position="199"/>
    </location>
    <ligand>
        <name>substrate</name>
    </ligand>
</feature>
<evidence type="ECO:0000259" key="9">
    <source>
        <dbReference type="Pfam" id="PF01571"/>
    </source>
</evidence>
<sequence>MVDLKTPLYDTHVASGGKMVPFAGYLLPVTYKATSLMIEHQAVREQAGLFDVSHMGSLVITGKDALSNLQRLLTNDFTTMANGQVRYTLMLNQQGGVIDDFIVYKYNDQKFLLVVNAANRLTDEQWIASHLTGDCQMSDESDETAILALQGPKATEILKQLMAEEDIPSKYYRFNENVTLGEQQVMISQTGYTGELGYELYVNSVDAVNLWQQLLQAGETAGLIPCGLGARDTLRLEAGMPLYGHEMTTEISPLETGLSFAVKMAKDDFIGKEALIDQGEPQIKRVGLKVTGKGIVREEAKIYADGKEVGNSTSGTHSPTLGYPIAMALIEKEFSELGTALEAEVRGRRIPVEVVSSNFYKKTK</sequence>
<evidence type="ECO:0000256" key="6">
    <source>
        <dbReference type="ARBA" id="ARBA00047665"/>
    </source>
</evidence>
<dbReference type="GO" id="GO:0004047">
    <property type="term" value="F:aminomethyltransferase activity"/>
    <property type="evidence" value="ECO:0007669"/>
    <property type="project" value="UniProtKB-UniRule"/>
</dbReference>
<dbReference type="GO" id="GO:0019464">
    <property type="term" value="P:glycine decarboxylation via glycine cleavage system"/>
    <property type="evidence" value="ECO:0007669"/>
    <property type="project" value="UniProtKB-UniRule"/>
</dbReference>
<dbReference type="NCBIfam" id="NF001567">
    <property type="entry name" value="PRK00389.1"/>
    <property type="match status" value="1"/>
</dbReference>
<feature type="domain" description="GCVT N-terminal" evidence="9">
    <location>
        <begin position="8"/>
        <end position="266"/>
    </location>
</feature>
<dbReference type="FunFam" id="3.30.70.1400:FF:000001">
    <property type="entry name" value="Aminomethyltransferase"/>
    <property type="match status" value="1"/>
</dbReference>
<gene>
    <name evidence="7" type="primary">gcvT</name>
    <name evidence="11" type="ORF">CBF35_02535</name>
</gene>
<dbReference type="InterPro" id="IPR029043">
    <property type="entry name" value="GcvT/YgfZ_C"/>
</dbReference>
<dbReference type="SUPFAM" id="SSF103025">
    <property type="entry name" value="Folate-binding domain"/>
    <property type="match status" value="1"/>
</dbReference>
<evidence type="ECO:0000256" key="1">
    <source>
        <dbReference type="ARBA" id="ARBA00008609"/>
    </source>
</evidence>
<dbReference type="Proteomes" id="UP000287239">
    <property type="component" value="Unassembled WGS sequence"/>
</dbReference>
<dbReference type="Gene3D" id="3.30.1360.120">
    <property type="entry name" value="Probable tRNA modification gtpase trme, domain 1"/>
    <property type="match status" value="1"/>
</dbReference>
<organism evidence="11 12">
    <name type="scientific">Vagococcus salmoninarum</name>
    <dbReference type="NCBI Taxonomy" id="2739"/>
    <lineage>
        <taxon>Bacteria</taxon>
        <taxon>Bacillati</taxon>
        <taxon>Bacillota</taxon>
        <taxon>Bacilli</taxon>
        <taxon>Lactobacillales</taxon>
        <taxon>Enterococcaceae</taxon>
        <taxon>Vagococcus</taxon>
    </lineage>
</organism>
<comment type="similarity">
    <text evidence="1 7">Belongs to the GcvT family.</text>
</comment>
<dbReference type="FunFam" id="2.40.30.110:FF:000003">
    <property type="entry name" value="Aminomethyltransferase"/>
    <property type="match status" value="1"/>
</dbReference>
<dbReference type="InterPro" id="IPR006223">
    <property type="entry name" value="GcvT"/>
</dbReference>
<name>A0A429ZVB6_9ENTE</name>
<feature type="domain" description="Aminomethyltransferase C-terminal" evidence="10">
    <location>
        <begin position="284"/>
        <end position="361"/>
    </location>
</feature>
<comment type="function">
    <text evidence="7">The glycine cleavage system catalyzes the degradation of glycine.</text>
</comment>
<evidence type="ECO:0000256" key="4">
    <source>
        <dbReference type="ARBA" id="ARBA00022679"/>
    </source>
</evidence>